<evidence type="ECO:0000256" key="1">
    <source>
        <dbReference type="ARBA" id="ARBA00022729"/>
    </source>
</evidence>
<evidence type="ECO:0000256" key="2">
    <source>
        <dbReference type="SAM" id="SignalP"/>
    </source>
</evidence>
<protein>
    <submittedName>
        <fullName evidence="4">T9SS type A sorting domain-containing protein</fullName>
    </submittedName>
</protein>
<dbReference type="Pfam" id="PF18962">
    <property type="entry name" value="Por_Secre_tail"/>
    <property type="match status" value="1"/>
</dbReference>
<feature type="signal peptide" evidence="2">
    <location>
        <begin position="1"/>
        <end position="27"/>
    </location>
</feature>
<keyword evidence="5" id="KW-1185">Reference proteome</keyword>
<proteinExistence type="predicted"/>
<dbReference type="Gene3D" id="2.60.40.740">
    <property type="match status" value="3"/>
</dbReference>
<dbReference type="Pfam" id="PF13573">
    <property type="entry name" value="SprB"/>
    <property type="match status" value="15"/>
</dbReference>
<name>A0ABV8WAZ3_9FLAO</name>
<evidence type="ECO:0000259" key="3">
    <source>
        <dbReference type="Pfam" id="PF18962"/>
    </source>
</evidence>
<dbReference type="NCBIfam" id="TIGR04183">
    <property type="entry name" value="Por_Secre_tail"/>
    <property type="match status" value="1"/>
</dbReference>
<feature type="domain" description="Secretion system C-terminal sorting" evidence="3">
    <location>
        <begin position="2090"/>
        <end position="2166"/>
    </location>
</feature>
<reference evidence="5" key="1">
    <citation type="journal article" date="2019" name="Int. J. Syst. Evol. Microbiol.">
        <title>The Global Catalogue of Microorganisms (GCM) 10K type strain sequencing project: providing services to taxonomists for standard genome sequencing and annotation.</title>
        <authorList>
            <consortium name="The Broad Institute Genomics Platform"/>
            <consortium name="The Broad Institute Genome Sequencing Center for Infectious Disease"/>
            <person name="Wu L."/>
            <person name="Ma J."/>
        </authorList>
    </citation>
    <scope>NUCLEOTIDE SEQUENCE [LARGE SCALE GENOMIC DNA]</scope>
    <source>
        <strain evidence="5">CGMCC 1.15345</strain>
    </source>
</reference>
<gene>
    <name evidence="4" type="ORF">ACFOY0_16135</name>
</gene>
<sequence length="2167" mass="234230">MKNIFMKKHYILLLFFFGLLGYSQTNPSEVDANGARTIKIERPAVLTVSGTANPATINNFANGEIVNFKITGGTKDYKETWYKDNSKIATPTSYTQFLAGLYRVDVIDANGCDATAEFTIQQPKPLVATIAEPLPITCYGDNKGTLTASAEGGFPFLPQNVVPKYTYEWFGTSQNGVGEIETKQYTKTATGLAAGYYKVKVTDEGGHYVYSAPQELKPNPQIKATGVVSNPKCSGNNGNILLTIIGGKPGYTIQWINASNVKVAETTAVENSGIYTSNVNLASGSYTYIIKDNAQCTVSGPKKGNDDDPFVIDPAPSKLEIIKTERTQPSSQTAADGVIKITVNGGTPSNGKYTYTWTKEGDPFTANTNASGLTTGLKNGKYIVTITDANNCPVISDEIVLDALNVKIKSFKNILCHGGNTGTITAQANGGSGSIYNYSWYEVVEDLNGDGIPDEINLNLTSETITGLLSGTYRVKVTDDTNRAVSVDQFLDQPAKVLQVKYTSKDISCNDVNDGKATITVEGGTPNYTYIWQKNGTPFNLTTNTSSTLEAGNYTVTVKDANSCSADVSFKIINPPAIEIQTPSITKVLINKQSTGAINMPVAIGGTGTLHYKWTSSRPIPSPSDVKDISSLEAGDYTLTVTDDNSCSKSKTFTVEENPALTVELKETAFIKCSGYSDGEITATAGGGDTKYTYQWFKYSGTDLVDIHNTTNKISGKDAGKYKVIVKDGVGAEKSAEITLSEPNPLKVTLASNVVNVLCFGEKTGAIEIKVEGGTADYTYVWTKDEDKDYKASSKDLPAIYAGTYNVLVKDKNDCPFELKGIKISQPDAKLAIKTITEKHLTGYKTQNGILEVEGVDGAGDYTYAWKIKNSDDVFATTKKIEKLEIGTYVVTVTDKNKCPVSQEFTLSQPDPLDIESIVMTPNTEIKCYGDKTAILTVTVKGGVPGYIYKWYNELDKDQIISTTNVASGLGAGKYIVEVTDQESNIFYGINEYTITQPDPLAASFTKTEVSCKGGNDGTINLNIIGGSSDYSIVWTESSVNNGKSSISGLSYGIYNVTISDNNAVNCKITKTIEITEPTDSLEFKDENVKNASGFGLNNGKITVEISGGTPNYSYKWFKNNVEIIGQTAAVLDNQLAGSYHLIVTDSKNCNLEKTFEITQPKKLEVTITIAKSIDCFDGTGILRAKAETGTGVPDAQGFYTYEWYKENGTLISTTKNIEAATGNIVTGKYYVTVIDSNNNKTTSPLFELIQPTQIIVTMANKQDVTCYEGFDGIAEINVIGGTPDIVAGSPVYTYLWSNGSTDKNQYSLRKGTYSVTVYDGNLCIGTLNNIIIEQPQDFGFDLDKIVPTIPTAGNNDGALHIEIVGGVAPYRYVCRDSNGTIIKDVPNSNLKQVDFTNLASSIFTVSATDATGCTKSAEFDFNNNVLEISISQSAEITCNNGKNGSITAVVKGGFGIRTISWYKNGIKIPNESNAILSNLEIGTYYAVVKDFNKVEVTSKPIVITQPDPIVVTYVQKNVNCLGYSDGTITLTASGGSNSFQYRYKSQDSGYGNWIPFDNLSALIPNLKANIYDIQVQDSKGCNYTSIVNVEITEPKQLLISQKTITPATGFGLSNGSINIVVQGGTANYNYKWFTSANAPVTGTTATAVNLAAGKYYAIVTDAKGCAVTSELYEITQPDLLVATITSVSGVLCNGDKNATLRANVTGGIAGYTYKWYSVLNQNVLGTNVTQGGLGIGTYYVEVTDTKNNVAKSDSFIIDQPEKVDNTLAADYTLCGDGNDWTITPAPTGGTKPYRYLWNTGATTEILKNVAPGTYSVTVTDFNGCNVTKSITFVAPPHLDASETIKMPTCYLGSDAKIVVTPIAGTAPYTYLWNTGEKTNTLSNASEGEYSLEITDARGCKILRTYNIVDPPKDVIYLGEDVTLCYKQSLTINGTIDDDKATYAWSSDKGFKSTNPIITVSEPANYTLVVTNKLGCQATDTINISSQESDISAEFAMSSQVFVNEKFIIVDISNPKADKIEWKLPSEAIVTTNNGDYAEMTFTKPGEYDITLNTVKGRCTAYQTKTVLVTEGEYEDPDETDLQKKFDMKLYPNPSNGIFTVDVTLDKVMPASIKVYNLNNNVVIDSKNGNGQDAYSFNFSLSGLSSGIYFVLFESQQGTKLRKLIIQ</sequence>
<feature type="chain" id="PRO_5045180690" evidence="2">
    <location>
        <begin position="28"/>
        <end position="2167"/>
    </location>
</feature>
<dbReference type="Gene3D" id="2.60.40.10">
    <property type="entry name" value="Immunoglobulins"/>
    <property type="match status" value="5"/>
</dbReference>
<dbReference type="InterPro" id="IPR026444">
    <property type="entry name" value="Secre_tail"/>
</dbReference>
<dbReference type="RefSeq" id="WP_379786727.1">
    <property type="nucleotide sequence ID" value="NZ_JBHSCO010000004.1"/>
</dbReference>
<keyword evidence="1 2" id="KW-0732">Signal</keyword>
<dbReference type="InterPro" id="IPR035986">
    <property type="entry name" value="PKD_dom_sf"/>
</dbReference>
<evidence type="ECO:0000313" key="4">
    <source>
        <dbReference type="EMBL" id="MFC4392530.1"/>
    </source>
</evidence>
<dbReference type="InterPro" id="IPR013783">
    <property type="entry name" value="Ig-like_fold"/>
</dbReference>
<dbReference type="SUPFAM" id="SSF49299">
    <property type="entry name" value="PKD domain"/>
    <property type="match status" value="1"/>
</dbReference>
<comment type="caution">
    <text evidence="4">The sequence shown here is derived from an EMBL/GenBank/DDBJ whole genome shotgun (WGS) entry which is preliminary data.</text>
</comment>
<dbReference type="EMBL" id="JBHSCO010000004">
    <property type="protein sequence ID" value="MFC4392530.1"/>
    <property type="molecule type" value="Genomic_DNA"/>
</dbReference>
<dbReference type="InterPro" id="IPR025667">
    <property type="entry name" value="SprB_repeat"/>
</dbReference>
<organism evidence="4 5">
    <name type="scientific">Flavobacterium quisquiliarum</name>
    <dbReference type="NCBI Taxonomy" id="1834436"/>
    <lineage>
        <taxon>Bacteria</taxon>
        <taxon>Pseudomonadati</taxon>
        <taxon>Bacteroidota</taxon>
        <taxon>Flavobacteriia</taxon>
        <taxon>Flavobacteriales</taxon>
        <taxon>Flavobacteriaceae</taxon>
        <taxon>Flavobacterium</taxon>
    </lineage>
</organism>
<accession>A0ABV8WAZ3</accession>
<evidence type="ECO:0000313" key="5">
    <source>
        <dbReference type="Proteomes" id="UP001595719"/>
    </source>
</evidence>
<dbReference type="Proteomes" id="UP001595719">
    <property type="component" value="Unassembled WGS sequence"/>
</dbReference>